<dbReference type="NCBIfam" id="TIGR00154">
    <property type="entry name" value="ispE"/>
    <property type="match status" value="1"/>
</dbReference>
<dbReference type="Proteomes" id="UP000266426">
    <property type="component" value="Unassembled WGS sequence"/>
</dbReference>
<evidence type="ECO:0000256" key="4">
    <source>
        <dbReference type="ARBA" id="ARBA00022840"/>
    </source>
</evidence>
<evidence type="ECO:0000256" key="2">
    <source>
        <dbReference type="ARBA" id="ARBA00022741"/>
    </source>
</evidence>
<evidence type="ECO:0000313" key="8">
    <source>
        <dbReference type="Proteomes" id="UP000266426"/>
    </source>
</evidence>
<name>A0A3A4R712_9BACT</name>
<reference evidence="7 8" key="1">
    <citation type="journal article" date="2017" name="ISME J.">
        <title>Energy and carbon metabolisms in a deep terrestrial subsurface fluid microbial community.</title>
        <authorList>
            <person name="Momper L."/>
            <person name="Jungbluth S.P."/>
            <person name="Lee M.D."/>
            <person name="Amend J.P."/>
        </authorList>
    </citation>
    <scope>NUCLEOTIDE SEQUENCE [LARGE SCALE GENOMIC DNA]</scope>
    <source>
        <strain evidence="7">SURF_26</strain>
    </source>
</reference>
<keyword evidence="4" id="KW-0067">ATP-binding</keyword>
<dbReference type="PANTHER" id="PTHR43527:SF2">
    <property type="entry name" value="4-DIPHOSPHOCYTIDYL-2-C-METHYL-D-ERYTHRITOL KINASE, CHLOROPLASTIC"/>
    <property type="match status" value="1"/>
</dbReference>
<evidence type="ECO:0000256" key="1">
    <source>
        <dbReference type="ARBA" id="ARBA00022679"/>
    </source>
</evidence>
<dbReference type="AlphaFoldDB" id="A0A3A4R712"/>
<dbReference type="InterPro" id="IPR014721">
    <property type="entry name" value="Ribsml_uS5_D2-typ_fold_subgr"/>
</dbReference>
<feature type="non-terminal residue" evidence="7">
    <location>
        <position position="215"/>
    </location>
</feature>
<accession>A0A3A4R712</accession>
<dbReference type="PANTHER" id="PTHR43527">
    <property type="entry name" value="4-DIPHOSPHOCYTIDYL-2-C-METHYL-D-ERYTHRITOL KINASE, CHLOROPLASTIC"/>
    <property type="match status" value="1"/>
</dbReference>
<keyword evidence="2" id="KW-0547">Nucleotide-binding</keyword>
<sequence length="215" mass="23292">MIKILSPAKLNIFLEVLQKRADGYHDIDSVFVKVNLCDSIDMELINDEVIMVSTDHPSVPDGPDNIVYKSVIALKKYFNRNEGVRISIKKVIPVGGGMGGGSSNAAAVIKGLCKLWGYDYSSPDVMGIAARIGADVPFFLSGHTIAVCKGIGEIITPVASDLSLTFVVVNPNVMISTGDIYRKVNLTSARKDSIIITEAISRKCLDKIGVNFFNR</sequence>
<dbReference type="GO" id="GO:0005524">
    <property type="term" value="F:ATP binding"/>
    <property type="evidence" value="ECO:0007669"/>
    <property type="project" value="UniProtKB-KW"/>
</dbReference>
<evidence type="ECO:0000313" key="7">
    <source>
        <dbReference type="EMBL" id="RJP62292.1"/>
    </source>
</evidence>
<dbReference type="SUPFAM" id="SSF54211">
    <property type="entry name" value="Ribosomal protein S5 domain 2-like"/>
    <property type="match status" value="1"/>
</dbReference>
<organism evidence="7 8">
    <name type="scientific">Candidatus Auribacter fodinae</name>
    <dbReference type="NCBI Taxonomy" id="2093366"/>
    <lineage>
        <taxon>Bacteria</taxon>
        <taxon>Pseudomonadati</taxon>
        <taxon>Candidatus Auribacterota</taxon>
        <taxon>Candidatus Auribacteria</taxon>
        <taxon>Candidatus Auribacterales</taxon>
        <taxon>Candidatus Auribacteraceae</taxon>
        <taxon>Candidatus Auribacter</taxon>
    </lineage>
</organism>
<evidence type="ECO:0000256" key="3">
    <source>
        <dbReference type="ARBA" id="ARBA00022777"/>
    </source>
</evidence>
<dbReference type="GO" id="GO:0050515">
    <property type="term" value="F:4-(cytidine 5'-diphospho)-2-C-methyl-D-erythritol kinase activity"/>
    <property type="evidence" value="ECO:0007669"/>
    <property type="project" value="UniProtKB-UniRule"/>
</dbReference>
<dbReference type="InterPro" id="IPR004424">
    <property type="entry name" value="IspE"/>
</dbReference>
<dbReference type="Pfam" id="PF00288">
    <property type="entry name" value="GHMP_kinases_N"/>
    <property type="match status" value="1"/>
</dbReference>
<dbReference type="InterPro" id="IPR020568">
    <property type="entry name" value="Ribosomal_Su5_D2-typ_SF"/>
</dbReference>
<proteinExistence type="inferred from homology"/>
<feature type="domain" description="GHMP kinase N-terminal" evidence="6">
    <location>
        <begin position="65"/>
        <end position="142"/>
    </location>
</feature>
<dbReference type="HAMAP" id="MF_00061">
    <property type="entry name" value="IspE"/>
    <property type="match status" value="1"/>
</dbReference>
<protein>
    <recommendedName>
        <fullName evidence="5">4-(cytidine 5'-diphospho)-2-C-methyl-D-erythritol kinase</fullName>
        <ecNumber evidence="5">2.7.1.148</ecNumber>
    </recommendedName>
</protein>
<gene>
    <name evidence="7" type="primary">ispE</name>
    <name evidence="7" type="ORF">C4541_00045</name>
</gene>
<dbReference type="GO" id="GO:0016114">
    <property type="term" value="P:terpenoid biosynthetic process"/>
    <property type="evidence" value="ECO:0007669"/>
    <property type="project" value="UniProtKB-UniRule"/>
</dbReference>
<dbReference type="EC" id="2.7.1.148" evidence="5"/>
<evidence type="ECO:0000259" key="6">
    <source>
        <dbReference type="Pfam" id="PF00288"/>
    </source>
</evidence>
<keyword evidence="3 7" id="KW-0418">Kinase</keyword>
<keyword evidence="1 7" id="KW-0808">Transferase</keyword>
<comment type="caution">
    <text evidence="7">The sequence shown here is derived from an EMBL/GenBank/DDBJ whole genome shotgun (WGS) entry which is preliminary data.</text>
</comment>
<dbReference type="Gene3D" id="3.30.230.10">
    <property type="match status" value="1"/>
</dbReference>
<evidence type="ECO:0000256" key="5">
    <source>
        <dbReference type="NCBIfam" id="TIGR00154"/>
    </source>
</evidence>
<dbReference type="InterPro" id="IPR006204">
    <property type="entry name" value="GHMP_kinase_N_dom"/>
</dbReference>
<dbReference type="EMBL" id="QZJZ01000002">
    <property type="protein sequence ID" value="RJP62292.1"/>
    <property type="molecule type" value="Genomic_DNA"/>
</dbReference>